<name>A0A0E9QL42_ANGAN</name>
<organism evidence="2">
    <name type="scientific">Anguilla anguilla</name>
    <name type="common">European freshwater eel</name>
    <name type="synonym">Muraena anguilla</name>
    <dbReference type="NCBI Taxonomy" id="7936"/>
    <lineage>
        <taxon>Eukaryota</taxon>
        <taxon>Metazoa</taxon>
        <taxon>Chordata</taxon>
        <taxon>Craniata</taxon>
        <taxon>Vertebrata</taxon>
        <taxon>Euteleostomi</taxon>
        <taxon>Actinopterygii</taxon>
        <taxon>Neopterygii</taxon>
        <taxon>Teleostei</taxon>
        <taxon>Anguilliformes</taxon>
        <taxon>Anguillidae</taxon>
        <taxon>Anguilla</taxon>
    </lineage>
</organism>
<evidence type="ECO:0000313" key="2">
    <source>
        <dbReference type="EMBL" id="JAH17626.1"/>
    </source>
</evidence>
<evidence type="ECO:0000256" key="1">
    <source>
        <dbReference type="SAM" id="MobiDB-lite"/>
    </source>
</evidence>
<feature type="compositionally biased region" description="Basic and acidic residues" evidence="1">
    <location>
        <begin position="22"/>
        <end position="37"/>
    </location>
</feature>
<proteinExistence type="predicted"/>
<accession>A0A0E9QL42</accession>
<feature type="region of interest" description="Disordered" evidence="1">
    <location>
        <begin position="1"/>
        <end position="47"/>
    </location>
</feature>
<dbReference type="AlphaFoldDB" id="A0A0E9QL42"/>
<reference evidence="2" key="2">
    <citation type="journal article" date="2015" name="Fish Shellfish Immunol.">
        <title>Early steps in the European eel (Anguilla anguilla)-Vibrio vulnificus interaction in the gills: Role of the RtxA13 toxin.</title>
        <authorList>
            <person name="Callol A."/>
            <person name="Pajuelo D."/>
            <person name="Ebbesson L."/>
            <person name="Teles M."/>
            <person name="MacKenzie S."/>
            <person name="Amaro C."/>
        </authorList>
    </citation>
    <scope>NUCLEOTIDE SEQUENCE</scope>
</reference>
<sequence>MVKRSNFKGYGQPQQNSPTSRNQHDSTPKTLTEEYKSASDSQQTFCD</sequence>
<protein>
    <submittedName>
        <fullName evidence="2">Uncharacterized protein</fullName>
    </submittedName>
</protein>
<dbReference type="EMBL" id="GBXM01090951">
    <property type="protein sequence ID" value="JAH17626.1"/>
    <property type="molecule type" value="Transcribed_RNA"/>
</dbReference>
<feature type="compositionally biased region" description="Polar residues" evidence="1">
    <location>
        <begin position="38"/>
        <end position="47"/>
    </location>
</feature>
<reference evidence="2" key="1">
    <citation type="submission" date="2014-11" db="EMBL/GenBank/DDBJ databases">
        <authorList>
            <person name="Amaro Gonzalez C."/>
        </authorList>
    </citation>
    <scope>NUCLEOTIDE SEQUENCE</scope>
</reference>
<feature type="compositionally biased region" description="Polar residues" evidence="1">
    <location>
        <begin position="12"/>
        <end position="21"/>
    </location>
</feature>